<reference evidence="2" key="1">
    <citation type="submission" date="2021-07" db="EMBL/GenBank/DDBJ databases">
        <title>Draft genome of Mortierella alpina, strain LL118, isolated from an aspen leaf litter sample.</title>
        <authorList>
            <person name="Yang S."/>
            <person name="Vinatzer B.A."/>
        </authorList>
    </citation>
    <scope>NUCLEOTIDE SEQUENCE</scope>
    <source>
        <strain evidence="2">LL118</strain>
    </source>
</reference>
<dbReference type="AlphaFoldDB" id="A0A9P8A0X9"/>
<feature type="region of interest" description="Disordered" evidence="1">
    <location>
        <begin position="75"/>
        <end position="103"/>
    </location>
</feature>
<evidence type="ECO:0000313" key="3">
    <source>
        <dbReference type="Proteomes" id="UP000717515"/>
    </source>
</evidence>
<comment type="caution">
    <text evidence="2">The sequence shown here is derived from an EMBL/GenBank/DDBJ whole genome shotgun (WGS) entry which is preliminary data.</text>
</comment>
<gene>
    <name evidence="2" type="ORF">KVV02_001600</name>
</gene>
<dbReference type="Proteomes" id="UP000717515">
    <property type="component" value="Unassembled WGS sequence"/>
</dbReference>
<feature type="compositionally biased region" description="Basic and acidic residues" evidence="1">
    <location>
        <begin position="75"/>
        <end position="87"/>
    </location>
</feature>
<sequence length="329" mass="36672">RTPTLMAAYIRTLARMATRVSRPSATFVSRQAPAALVARQYHAFRPTQIASKGKKHAILDEDDEELEAELQELEREKREQEALERGESMTGAADSSEASSESSSQFQELYDRILDLTTSSRQHHELPRHSALYHLTKAVSTPDQAQQLPALVKQWRQRQLPISFLVSDKLVRAACKAHSPETALELLGDREAFALCPGQSTMRRVVRSFVQEIELAGQETEAALEKLDGAFKTMALIPYYSLAADDSSVYANLVRGSLLYGGEEGLRRASVTMDEYLLIDGEKESPLTRRRAAEVVAAAEKLGKAYEAKGDADKAKELEKHLAEWRKSL</sequence>
<feature type="compositionally biased region" description="Low complexity" evidence="1">
    <location>
        <begin position="92"/>
        <end position="103"/>
    </location>
</feature>
<organism evidence="2 3">
    <name type="scientific">Mortierella alpina</name>
    <name type="common">Oleaginous fungus</name>
    <name type="synonym">Mortierella renispora</name>
    <dbReference type="NCBI Taxonomy" id="64518"/>
    <lineage>
        <taxon>Eukaryota</taxon>
        <taxon>Fungi</taxon>
        <taxon>Fungi incertae sedis</taxon>
        <taxon>Mucoromycota</taxon>
        <taxon>Mortierellomycotina</taxon>
        <taxon>Mortierellomycetes</taxon>
        <taxon>Mortierellales</taxon>
        <taxon>Mortierellaceae</taxon>
        <taxon>Mortierella</taxon>
    </lineage>
</organism>
<accession>A0A9P8A0X9</accession>
<evidence type="ECO:0000313" key="2">
    <source>
        <dbReference type="EMBL" id="KAG9322308.1"/>
    </source>
</evidence>
<proteinExistence type="predicted"/>
<evidence type="ECO:0000256" key="1">
    <source>
        <dbReference type="SAM" id="MobiDB-lite"/>
    </source>
</evidence>
<feature type="non-terminal residue" evidence="2">
    <location>
        <position position="1"/>
    </location>
</feature>
<dbReference type="EMBL" id="JAIFTL010000154">
    <property type="protein sequence ID" value="KAG9322308.1"/>
    <property type="molecule type" value="Genomic_DNA"/>
</dbReference>
<name>A0A9P8A0X9_MORAP</name>
<protein>
    <submittedName>
        <fullName evidence="2">Uncharacterized protein</fullName>
    </submittedName>
</protein>